<evidence type="ECO:0000259" key="1">
    <source>
        <dbReference type="Pfam" id="PF04233"/>
    </source>
</evidence>
<dbReference type="InterPro" id="IPR006528">
    <property type="entry name" value="Phage_head_morphogenesis_dom"/>
</dbReference>
<keyword evidence="3" id="KW-1185">Reference proteome</keyword>
<dbReference type="Proteomes" id="UP000593966">
    <property type="component" value="Chromosome"/>
</dbReference>
<organism evidence="2 3">
    <name type="scientific">Acinetobacter piscicola</name>
    <dbReference type="NCBI Taxonomy" id="2006115"/>
    <lineage>
        <taxon>Bacteria</taxon>
        <taxon>Pseudomonadati</taxon>
        <taxon>Pseudomonadota</taxon>
        <taxon>Gammaproteobacteria</taxon>
        <taxon>Moraxellales</taxon>
        <taxon>Moraxellaceae</taxon>
        <taxon>Acinetobacter</taxon>
    </lineage>
</organism>
<feature type="domain" description="Phage head morphogenesis" evidence="1">
    <location>
        <begin position="49"/>
        <end position="158"/>
    </location>
</feature>
<reference evidence="2 3" key="1">
    <citation type="submission" date="2020-02" db="EMBL/GenBank/DDBJ databases">
        <title>Tigecycline-resistant Acinetobacter species from pigs and migratory birds.</title>
        <authorList>
            <person name="Chen C."/>
            <person name="Sun J."/>
            <person name="Liao X.-P."/>
            <person name="Liu Y.-H."/>
        </authorList>
    </citation>
    <scope>NUCLEOTIDE SEQUENCE [LARGE SCALE GENOMIC DNA]</scope>
    <source>
        <strain evidence="2 3">YH12207_T</strain>
    </source>
</reference>
<gene>
    <name evidence="2" type="ORF">G0028_14145</name>
</gene>
<dbReference type="AlphaFoldDB" id="A0A7S7AI08"/>
<sequence>MQPVTFLEALRFAHERKIVLPDEFYSMDLKTRQLATTVGFLSSIEQVETVIKAVNKSIADGSTYNDFKKLVAENEIVLSDGYLKNVYRTNIQTAYGHGRWQQHQRNKDKRPYLMYSAINDSRVRPSHLELNRIIRHIDDPFWLLYYPPWGFMCRCTVIALSEAQAKKYGITSDEDLPVIAGESGWSTSPLTFGEMESVVDQKISDSILNQEYLFDQKNGIKAEWTASKKLNSLLSPMSPSSRDLFDTIANTVIPLDPSIRPSAIKTLIDYVQSNDAALTAYLTQPSISLADDVLKRWVKEDMAKLQAISVNTANTVTGSTMLAFAASLEVGKTITLNAPLLLSGQSNVMIQVENAKGLGIDLEKLNAGQGVLFELGLVFEVVSIETKDGQMIYTVKALIN</sequence>
<dbReference type="EMBL" id="CP048659">
    <property type="protein sequence ID" value="QOW46940.1"/>
    <property type="molecule type" value="Genomic_DNA"/>
</dbReference>
<dbReference type="Pfam" id="PF04233">
    <property type="entry name" value="Phage_Mu_F"/>
    <property type="match status" value="1"/>
</dbReference>
<accession>A0A7S7AI08</accession>
<protein>
    <submittedName>
        <fullName evidence="2">Phage head morphogenesis protein</fullName>
    </submittedName>
</protein>
<dbReference type="RefSeq" id="WP_180047255.1">
    <property type="nucleotide sequence ID" value="NZ_CP048659.1"/>
</dbReference>
<evidence type="ECO:0000313" key="3">
    <source>
        <dbReference type="Proteomes" id="UP000593966"/>
    </source>
</evidence>
<dbReference type="NCBIfam" id="TIGR01641">
    <property type="entry name" value="phageSPP1_gp7"/>
    <property type="match status" value="1"/>
</dbReference>
<evidence type="ECO:0000313" key="2">
    <source>
        <dbReference type="EMBL" id="QOW46940.1"/>
    </source>
</evidence>
<name>A0A7S7AI08_9GAMM</name>
<proteinExistence type="predicted"/>